<keyword evidence="6 9" id="KW-0067">ATP-binding</keyword>
<comment type="function">
    <text evidence="9">Catalyzes a mechanistically unusual reaction, the ATP-dependent insertion of CO2 between the N7 and N8 nitrogen atoms of 7,8-diaminopelargonic acid (DAPA, also called 7,8-diammoniononanoate) to form a ureido ring.</text>
</comment>
<evidence type="ECO:0000256" key="6">
    <source>
        <dbReference type="ARBA" id="ARBA00022840"/>
    </source>
</evidence>
<comment type="catalytic activity">
    <reaction evidence="8">
        <text>(7R,8S)-8-amino-7-(carboxyamino)nonanoate + ATP = (4R,5S)-dethiobiotin + ADP + phosphate + H(+)</text>
        <dbReference type="Rhea" id="RHEA:63684"/>
        <dbReference type="ChEBI" id="CHEBI:15378"/>
        <dbReference type="ChEBI" id="CHEBI:30616"/>
        <dbReference type="ChEBI" id="CHEBI:43474"/>
        <dbReference type="ChEBI" id="CHEBI:149470"/>
        <dbReference type="ChEBI" id="CHEBI:149473"/>
        <dbReference type="ChEBI" id="CHEBI:456216"/>
    </reaction>
</comment>
<keyword evidence="2 9" id="KW-0436">Ligase</keyword>
<protein>
    <recommendedName>
        <fullName evidence="9">ATP-dependent dethiobiotin synthetase BioD</fullName>
        <ecNumber evidence="9">6.3.3.3</ecNumber>
    </recommendedName>
    <alternativeName>
        <fullName evidence="9">DTB synthetase</fullName>
        <shortName evidence="9">DTBS</shortName>
    </alternativeName>
    <alternativeName>
        <fullName evidence="9">Dethiobiotin synthase</fullName>
    </alternativeName>
</protein>
<dbReference type="EMBL" id="CBXI010000005">
    <property type="protein sequence ID" value="CDL90283.1"/>
    <property type="molecule type" value="Genomic_DNA"/>
</dbReference>
<feature type="binding site" evidence="9">
    <location>
        <begin position="13"/>
        <end position="18"/>
    </location>
    <ligand>
        <name>ATP</name>
        <dbReference type="ChEBI" id="CHEBI:30616"/>
    </ligand>
</feature>
<comment type="cofactor">
    <cofactor evidence="9">
        <name>Mg(2+)</name>
        <dbReference type="ChEBI" id="CHEBI:18420"/>
    </cofactor>
</comment>
<dbReference type="AlphaFoldDB" id="W6N1W8"/>
<evidence type="ECO:0000256" key="5">
    <source>
        <dbReference type="ARBA" id="ARBA00022756"/>
    </source>
</evidence>
<evidence type="ECO:0000256" key="9">
    <source>
        <dbReference type="HAMAP-Rule" id="MF_00336"/>
    </source>
</evidence>
<evidence type="ECO:0000256" key="8">
    <source>
        <dbReference type="ARBA" id="ARBA00047386"/>
    </source>
</evidence>
<dbReference type="GO" id="GO:0000287">
    <property type="term" value="F:magnesium ion binding"/>
    <property type="evidence" value="ECO:0007669"/>
    <property type="project" value="UniProtKB-UniRule"/>
</dbReference>
<dbReference type="CDD" id="cd03109">
    <property type="entry name" value="DTBS"/>
    <property type="match status" value="1"/>
</dbReference>
<sequence length="241" mass="26593">MTKGVYIVGTDTEIGKTLITGALAYTLCKDGYNTVYFKAALSGAEMEDGKMIPGDTKFVCSLAGIQEKYEYITPYIYKTAVSPYLASKLENNPIDIKIIEDRVNDLKKKYDYIICEGSGGVTCPLTDFDGKIYTLDNLIKKLDMNVILVATAGLGTINHTVLTAKYMEDMGICIKGIVINGYKDTVMCNDNIDMIKGMTGIPILGIMPSIEKNAWDFMESIKKVSEKVFNSKGIIDCMKEI</sequence>
<dbReference type="EC" id="6.3.3.3" evidence="9"/>
<dbReference type="PANTHER" id="PTHR43210">
    <property type="entry name" value="DETHIOBIOTIN SYNTHETASE"/>
    <property type="match status" value="1"/>
</dbReference>
<evidence type="ECO:0000313" key="10">
    <source>
        <dbReference type="EMBL" id="CDL90283.1"/>
    </source>
</evidence>
<evidence type="ECO:0000256" key="1">
    <source>
        <dbReference type="ARBA" id="ARBA00022490"/>
    </source>
</evidence>
<keyword evidence="1 9" id="KW-0963">Cytoplasm</keyword>
<dbReference type="Pfam" id="PF13500">
    <property type="entry name" value="AAA_26"/>
    <property type="match status" value="1"/>
</dbReference>
<proteinExistence type="inferred from homology"/>
<reference evidence="10 11" key="1">
    <citation type="journal article" date="2015" name="Genome Announc.">
        <title>Draft Genome Sequence of Clostridium tyrobutyricum Strain DIVETGP, Isolated from Cow's Milk for Grana Padano Production.</title>
        <authorList>
            <person name="Soggiu A."/>
            <person name="Piras C."/>
            <person name="Gaiarsa S."/>
            <person name="Sassera D."/>
            <person name="Roncada P."/>
            <person name="Bendixen E."/>
            <person name="Brasca M."/>
            <person name="Bonizzi L."/>
        </authorList>
    </citation>
    <scope>NUCLEOTIDE SEQUENCE [LARGE SCALE GENOMIC DNA]</scope>
    <source>
        <strain evidence="10 11">DIVETGP</strain>
    </source>
</reference>
<evidence type="ECO:0000256" key="3">
    <source>
        <dbReference type="ARBA" id="ARBA00022723"/>
    </source>
</evidence>
<feature type="binding site" evidence="9">
    <location>
        <position position="55"/>
    </location>
    <ligand>
        <name>Mg(2+)</name>
        <dbReference type="ChEBI" id="CHEBI:18420"/>
    </ligand>
</feature>
<comment type="subunit">
    <text evidence="9">Homodimer.</text>
</comment>
<dbReference type="GO" id="GO:0005524">
    <property type="term" value="F:ATP binding"/>
    <property type="evidence" value="ECO:0007669"/>
    <property type="project" value="UniProtKB-UniRule"/>
</dbReference>
<feature type="binding site" evidence="9">
    <location>
        <position position="55"/>
    </location>
    <ligand>
        <name>ATP</name>
        <dbReference type="ChEBI" id="CHEBI:30616"/>
    </ligand>
</feature>
<keyword evidence="4 9" id="KW-0547">Nucleotide-binding</keyword>
<keyword evidence="3 9" id="KW-0479">Metal-binding</keyword>
<comment type="subcellular location">
    <subcellularLocation>
        <location evidence="9">Cytoplasm</location>
    </subcellularLocation>
</comment>
<dbReference type="HAMAP" id="MF_00336">
    <property type="entry name" value="BioD"/>
    <property type="match status" value="1"/>
</dbReference>
<dbReference type="InterPro" id="IPR027417">
    <property type="entry name" value="P-loop_NTPase"/>
</dbReference>
<comment type="caution">
    <text evidence="10">The sequence shown here is derived from an EMBL/GenBank/DDBJ whole genome shotgun (WGS) entry which is preliminary data.</text>
</comment>
<comment type="caution">
    <text evidence="9">Lacks conserved residue(s) required for the propagation of feature annotation.</text>
</comment>
<feature type="binding site" evidence="9">
    <location>
        <position position="17"/>
    </location>
    <ligand>
        <name>Mg(2+)</name>
        <dbReference type="ChEBI" id="CHEBI:18420"/>
    </ligand>
</feature>
<dbReference type="RefSeq" id="WP_017895908.1">
    <property type="nucleotide sequence ID" value="NZ_CBXI010000005.1"/>
</dbReference>
<accession>W6N1W8</accession>
<dbReference type="NCBIfam" id="TIGR00347">
    <property type="entry name" value="bioD"/>
    <property type="match status" value="1"/>
</dbReference>
<dbReference type="PANTHER" id="PTHR43210:SF2">
    <property type="entry name" value="ATP-DEPENDENT DETHIOBIOTIN SYNTHETASE BIOD 2"/>
    <property type="match status" value="1"/>
</dbReference>
<feature type="binding site" evidence="9">
    <location>
        <begin position="116"/>
        <end position="119"/>
    </location>
    <ligand>
        <name>ATP</name>
        <dbReference type="ChEBI" id="CHEBI:30616"/>
    </ligand>
</feature>
<dbReference type="SUPFAM" id="SSF52540">
    <property type="entry name" value="P-loop containing nucleoside triphosphate hydrolases"/>
    <property type="match status" value="1"/>
</dbReference>
<name>W6N1W8_CLOTY</name>
<evidence type="ECO:0000256" key="7">
    <source>
        <dbReference type="ARBA" id="ARBA00022842"/>
    </source>
</evidence>
<feature type="active site" evidence="9">
    <location>
        <position position="38"/>
    </location>
</feature>
<feature type="binding site" evidence="9">
    <location>
        <position position="42"/>
    </location>
    <ligand>
        <name>substrate</name>
    </ligand>
</feature>
<keyword evidence="7 9" id="KW-0460">Magnesium</keyword>
<evidence type="ECO:0000256" key="2">
    <source>
        <dbReference type="ARBA" id="ARBA00022598"/>
    </source>
</evidence>
<keyword evidence="11" id="KW-1185">Reference proteome</keyword>
<keyword evidence="5 9" id="KW-0093">Biotin biosynthesis</keyword>
<comment type="similarity">
    <text evidence="9">Belongs to the dethiobiotin synthetase family.</text>
</comment>
<dbReference type="PIRSF" id="PIRSF006755">
    <property type="entry name" value="DTB_synth"/>
    <property type="match status" value="1"/>
</dbReference>
<feature type="binding site" evidence="9">
    <location>
        <position position="116"/>
    </location>
    <ligand>
        <name>Mg(2+)</name>
        <dbReference type="ChEBI" id="CHEBI:18420"/>
    </ligand>
</feature>
<dbReference type="GO" id="GO:0005829">
    <property type="term" value="C:cytosol"/>
    <property type="evidence" value="ECO:0007669"/>
    <property type="project" value="TreeGrafter"/>
</dbReference>
<dbReference type="GO" id="GO:0009102">
    <property type="term" value="P:biotin biosynthetic process"/>
    <property type="evidence" value="ECO:0007669"/>
    <property type="project" value="UniProtKB-UniRule"/>
</dbReference>
<dbReference type="UniPathway" id="UPA00078">
    <property type="reaction ID" value="UER00161"/>
</dbReference>
<comment type="pathway">
    <text evidence="9">Cofactor biosynthesis; biotin biosynthesis; biotin from 7,8-diaminononanoate: step 1/2.</text>
</comment>
<evidence type="ECO:0000313" key="11">
    <source>
        <dbReference type="Proteomes" id="UP000019482"/>
    </source>
</evidence>
<evidence type="ECO:0000256" key="4">
    <source>
        <dbReference type="ARBA" id="ARBA00022741"/>
    </source>
</evidence>
<dbReference type="GO" id="GO:0004141">
    <property type="term" value="F:dethiobiotin synthase activity"/>
    <property type="evidence" value="ECO:0007669"/>
    <property type="project" value="UniProtKB-UniRule"/>
</dbReference>
<comment type="catalytic activity">
    <reaction evidence="9">
        <text>(7R,8S)-7,8-diammoniononanoate + CO2 + ATP = (4R,5S)-dethiobiotin + ADP + phosphate + 3 H(+)</text>
        <dbReference type="Rhea" id="RHEA:15805"/>
        <dbReference type="ChEBI" id="CHEBI:15378"/>
        <dbReference type="ChEBI" id="CHEBI:16526"/>
        <dbReference type="ChEBI" id="CHEBI:30616"/>
        <dbReference type="ChEBI" id="CHEBI:43474"/>
        <dbReference type="ChEBI" id="CHEBI:149469"/>
        <dbReference type="ChEBI" id="CHEBI:149473"/>
        <dbReference type="ChEBI" id="CHEBI:456216"/>
        <dbReference type="EC" id="6.3.3.3"/>
    </reaction>
</comment>
<feature type="binding site" evidence="9">
    <location>
        <begin position="208"/>
        <end position="210"/>
    </location>
    <ligand>
        <name>ATP</name>
        <dbReference type="ChEBI" id="CHEBI:30616"/>
    </ligand>
</feature>
<dbReference type="OrthoDB" id="9802097at2"/>
<organism evidence="10 11">
    <name type="scientific">Clostridium tyrobutyricum DIVETGP</name>
    <dbReference type="NCBI Taxonomy" id="1408889"/>
    <lineage>
        <taxon>Bacteria</taxon>
        <taxon>Bacillati</taxon>
        <taxon>Bacillota</taxon>
        <taxon>Clostridia</taxon>
        <taxon>Eubacteriales</taxon>
        <taxon>Clostridiaceae</taxon>
        <taxon>Clostridium</taxon>
    </lineage>
</organism>
<dbReference type="InterPro" id="IPR004472">
    <property type="entry name" value="DTB_synth_BioD"/>
</dbReference>
<gene>
    <name evidence="9" type="primary">bioD</name>
    <name evidence="10" type="ORF">CTDIVETGP_0353</name>
</gene>
<dbReference type="Gene3D" id="3.40.50.300">
    <property type="entry name" value="P-loop containing nucleotide triphosphate hydrolases"/>
    <property type="match status" value="1"/>
</dbReference>
<dbReference type="GeneID" id="29420421"/>
<dbReference type="Proteomes" id="UP000019482">
    <property type="component" value="Unassembled WGS sequence"/>
</dbReference>